<dbReference type="AlphaFoldDB" id="A0A8H9I7Q4"/>
<evidence type="ECO:0000256" key="2">
    <source>
        <dbReference type="ARBA" id="ARBA00023140"/>
    </source>
</evidence>
<dbReference type="InterPro" id="IPR029045">
    <property type="entry name" value="ClpP/crotonase-like_dom_sf"/>
</dbReference>
<gene>
    <name evidence="4" type="ORF">GCM10011274_11160</name>
</gene>
<evidence type="ECO:0000256" key="1">
    <source>
        <dbReference type="ARBA" id="ARBA00004275"/>
    </source>
</evidence>
<accession>A0A8H9I7Q4</accession>
<keyword evidence="3" id="KW-0413">Isomerase</keyword>
<protein>
    <submittedName>
        <fullName evidence="4">Enoyl-CoA hydratase</fullName>
    </submittedName>
</protein>
<dbReference type="CDD" id="cd06558">
    <property type="entry name" value="crotonase-like"/>
    <property type="match status" value="1"/>
</dbReference>
<dbReference type="GO" id="GO:0004165">
    <property type="term" value="F:delta(3)-delta(2)-enoyl-CoA isomerase activity"/>
    <property type="evidence" value="ECO:0007669"/>
    <property type="project" value="UniProtKB-ARBA"/>
</dbReference>
<dbReference type="PANTHER" id="PTHR43684">
    <property type="match status" value="1"/>
</dbReference>
<dbReference type="PANTHER" id="PTHR43684:SF1">
    <property type="entry name" value="ENOYL-COA DELTA ISOMERASE 2"/>
    <property type="match status" value="1"/>
</dbReference>
<dbReference type="InterPro" id="IPR001753">
    <property type="entry name" value="Enoyl-CoA_hydra/iso"/>
</dbReference>
<proteinExistence type="predicted"/>
<reference evidence="4" key="1">
    <citation type="journal article" date="2014" name="Int. J. Syst. Evol. Microbiol.">
        <title>Complete genome sequence of Corynebacterium casei LMG S-19264T (=DSM 44701T), isolated from a smear-ripened cheese.</title>
        <authorList>
            <consortium name="US DOE Joint Genome Institute (JGI-PGF)"/>
            <person name="Walter F."/>
            <person name="Albersmeier A."/>
            <person name="Kalinowski J."/>
            <person name="Ruckert C."/>
        </authorList>
    </citation>
    <scope>NUCLEOTIDE SEQUENCE</scope>
    <source>
        <strain evidence="4">KCTC 32337</strain>
    </source>
</reference>
<dbReference type="EMBL" id="BMZC01000003">
    <property type="protein sequence ID" value="GGZ54880.1"/>
    <property type="molecule type" value="Genomic_DNA"/>
</dbReference>
<dbReference type="Proteomes" id="UP000622604">
    <property type="component" value="Unassembled WGS sequence"/>
</dbReference>
<sequence>MSKNLIVSVKNRVLSLTINRPELKNALNRELYASLADQFERSNQDEQIRAVLLTANGDTFTAGNDLDDFLHPIEESGTPSVIRFLKAISECETPIIVAVNGPAVGIGLTMLLHCDMVYAGKRAHFRAPFTHVGLVPEAASSLLLPLAVGNAWANDLLLAGRTLNADEALASGLISRVYEDDVLVTESLKIAEQIAGLAPNSVKQSKRLIRGVSTEQIQAQMKREGVVFAQQLASAEFKESIAAFFEKRAPNFS</sequence>
<dbReference type="SUPFAM" id="SSF52096">
    <property type="entry name" value="ClpP/crotonase"/>
    <property type="match status" value="1"/>
</dbReference>
<keyword evidence="2" id="KW-0576">Peroxisome</keyword>
<comment type="caution">
    <text evidence="4">The sequence shown here is derived from an EMBL/GenBank/DDBJ whole genome shotgun (WGS) entry which is preliminary data.</text>
</comment>
<dbReference type="InterPro" id="IPR051053">
    <property type="entry name" value="ECH/Chromodomain_protein"/>
</dbReference>
<dbReference type="Gene3D" id="3.90.226.10">
    <property type="entry name" value="2-enoyl-CoA Hydratase, Chain A, domain 1"/>
    <property type="match status" value="1"/>
</dbReference>
<evidence type="ECO:0000313" key="5">
    <source>
        <dbReference type="Proteomes" id="UP000622604"/>
    </source>
</evidence>
<name>A0A8H9I7Q4_9ALTE</name>
<reference evidence="4" key="2">
    <citation type="submission" date="2020-09" db="EMBL/GenBank/DDBJ databases">
        <authorList>
            <person name="Sun Q."/>
            <person name="Kim S."/>
        </authorList>
    </citation>
    <scope>NUCLEOTIDE SEQUENCE</scope>
    <source>
        <strain evidence="4">KCTC 32337</strain>
    </source>
</reference>
<evidence type="ECO:0000256" key="3">
    <source>
        <dbReference type="ARBA" id="ARBA00023235"/>
    </source>
</evidence>
<organism evidence="4 5">
    <name type="scientific">Paraglaciecola chathamensis</name>
    <dbReference type="NCBI Taxonomy" id="368405"/>
    <lineage>
        <taxon>Bacteria</taxon>
        <taxon>Pseudomonadati</taxon>
        <taxon>Pseudomonadota</taxon>
        <taxon>Gammaproteobacteria</taxon>
        <taxon>Alteromonadales</taxon>
        <taxon>Alteromonadaceae</taxon>
        <taxon>Paraglaciecola</taxon>
    </lineage>
</organism>
<dbReference type="RefSeq" id="WP_191865549.1">
    <property type="nucleotide sequence ID" value="NZ_BMZC01000003.1"/>
</dbReference>
<evidence type="ECO:0000313" key="4">
    <source>
        <dbReference type="EMBL" id="GGZ54880.1"/>
    </source>
</evidence>
<comment type="subcellular location">
    <subcellularLocation>
        <location evidence="1">Peroxisome</location>
    </subcellularLocation>
</comment>
<dbReference type="Pfam" id="PF00378">
    <property type="entry name" value="ECH_1"/>
    <property type="match status" value="1"/>
</dbReference>